<reference evidence="7" key="1">
    <citation type="submission" date="2021-07" db="EMBL/GenBank/DDBJ databases">
        <title>Complete genome sequence of Crassaminicella sp. 143-21, isolated from a deep-sea hydrothermal vent.</title>
        <authorList>
            <person name="Li X."/>
        </authorList>
    </citation>
    <scope>NUCLEOTIDE SEQUENCE</scope>
    <source>
        <strain evidence="7">143-21</strain>
    </source>
</reference>
<dbReference type="Pfam" id="PF12637">
    <property type="entry name" value="TSCPD"/>
    <property type="match status" value="1"/>
</dbReference>
<feature type="domain" description="TSCPD" evidence="6">
    <location>
        <begin position="3"/>
        <end position="76"/>
    </location>
</feature>
<keyword evidence="8" id="KW-1185">Reference proteome</keyword>
<protein>
    <recommendedName>
        <fullName evidence="2">ribonucleoside-diphosphate reductase</fullName>
        <ecNumber evidence="2">1.17.4.1</ecNumber>
    </recommendedName>
</protein>
<accession>A0ABX8R924</accession>
<dbReference type="EMBL" id="CP078093">
    <property type="protein sequence ID" value="QXM05550.1"/>
    <property type="molecule type" value="Genomic_DNA"/>
</dbReference>
<dbReference type="RefSeq" id="WP_218282248.1">
    <property type="nucleotide sequence ID" value="NZ_CP078093.1"/>
</dbReference>
<organism evidence="7 8">
    <name type="scientific">Crassaminicella indica</name>
    <dbReference type="NCBI Taxonomy" id="2855394"/>
    <lineage>
        <taxon>Bacteria</taxon>
        <taxon>Bacillati</taxon>
        <taxon>Bacillota</taxon>
        <taxon>Clostridia</taxon>
        <taxon>Eubacteriales</taxon>
        <taxon>Clostridiaceae</taxon>
        <taxon>Crassaminicella</taxon>
    </lineage>
</organism>
<dbReference type="NCBIfam" id="TIGR03905">
    <property type="entry name" value="TIGR03905_4_Cys"/>
    <property type="match status" value="1"/>
</dbReference>
<dbReference type="InterPro" id="IPR024434">
    <property type="entry name" value="TSCPD_dom"/>
</dbReference>
<keyword evidence="3" id="KW-0237">DNA synthesis</keyword>
<dbReference type="InterPro" id="IPR023806">
    <property type="entry name" value="CHP03905"/>
</dbReference>
<gene>
    <name evidence="7" type="ORF">KVH43_09215</name>
</gene>
<evidence type="ECO:0000259" key="6">
    <source>
        <dbReference type="Pfam" id="PF12637"/>
    </source>
</evidence>
<sequence length="84" mass="8928">MYTYKTTGVCAKAISFSVENNTIKEVKFHGGCPGNTLGLSILLKGMSVDEAISRLSGIKCGNKSTSCPDQLSKALMALKKEEIA</sequence>
<comment type="catalytic activity">
    <reaction evidence="5">
        <text>a 2'-deoxyribonucleoside 5'-diphosphate + [thioredoxin]-disulfide + H2O = a ribonucleoside 5'-diphosphate + [thioredoxin]-dithiol</text>
        <dbReference type="Rhea" id="RHEA:23252"/>
        <dbReference type="Rhea" id="RHEA-COMP:10698"/>
        <dbReference type="Rhea" id="RHEA-COMP:10700"/>
        <dbReference type="ChEBI" id="CHEBI:15377"/>
        <dbReference type="ChEBI" id="CHEBI:29950"/>
        <dbReference type="ChEBI" id="CHEBI:50058"/>
        <dbReference type="ChEBI" id="CHEBI:57930"/>
        <dbReference type="ChEBI" id="CHEBI:73316"/>
        <dbReference type="EC" id="1.17.4.1"/>
    </reaction>
</comment>
<proteinExistence type="inferred from homology"/>
<keyword evidence="4" id="KW-0547">Nucleotide-binding</keyword>
<evidence type="ECO:0000313" key="8">
    <source>
        <dbReference type="Proteomes" id="UP000886818"/>
    </source>
</evidence>
<comment type="similarity">
    <text evidence="1">Belongs to the ribonucleoside diphosphate reductase class-2 family.</text>
</comment>
<evidence type="ECO:0000313" key="7">
    <source>
        <dbReference type="EMBL" id="QXM05550.1"/>
    </source>
</evidence>
<evidence type="ECO:0000256" key="3">
    <source>
        <dbReference type="ARBA" id="ARBA00022634"/>
    </source>
</evidence>
<dbReference type="EC" id="1.17.4.1" evidence="2"/>
<evidence type="ECO:0000256" key="4">
    <source>
        <dbReference type="ARBA" id="ARBA00022741"/>
    </source>
</evidence>
<evidence type="ECO:0000256" key="2">
    <source>
        <dbReference type="ARBA" id="ARBA00012274"/>
    </source>
</evidence>
<evidence type="ECO:0000256" key="1">
    <source>
        <dbReference type="ARBA" id="ARBA00007405"/>
    </source>
</evidence>
<evidence type="ECO:0000256" key="5">
    <source>
        <dbReference type="ARBA" id="ARBA00047754"/>
    </source>
</evidence>
<name>A0ABX8R924_9CLOT</name>
<dbReference type="Proteomes" id="UP000886818">
    <property type="component" value="Chromosome"/>
</dbReference>